<dbReference type="GO" id="GO:0005840">
    <property type="term" value="C:ribosome"/>
    <property type="evidence" value="ECO:0007669"/>
    <property type="project" value="UniProtKB-KW"/>
</dbReference>
<dbReference type="RefSeq" id="WP_256029068.1">
    <property type="nucleotide sequence ID" value="NZ_JAHLKM010000005.1"/>
</dbReference>
<evidence type="ECO:0000256" key="2">
    <source>
        <dbReference type="ARBA" id="ARBA00023315"/>
    </source>
</evidence>
<protein>
    <submittedName>
        <fullName evidence="4">Ribosomal protein S18-alanine N-acetyltransferase</fullName>
    </submittedName>
</protein>
<dbReference type="EMBL" id="JAHLKM010000005">
    <property type="protein sequence ID" value="MCQ4333048.1"/>
    <property type="molecule type" value="Genomic_DNA"/>
</dbReference>
<gene>
    <name evidence="4" type="primary">rimI</name>
    <name evidence="4" type="ORF">KM295_05950</name>
</gene>
<dbReference type="InterPro" id="IPR000182">
    <property type="entry name" value="GNAT_dom"/>
</dbReference>
<dbReference type="Gene3D" id="3.40.630.30">
    <property type="match status" value="1"/>
</dbReference>
<dbReference type="InterPro" id="IPR006464">
    <property type="entry name" value="AcTrfase_RimI/Ard1"/>
</dbReference>
<dbReference type="SUPFAM" id="SSF55729">
    <property type="entry name" value="Acyl-CoA N-acyltransferases (Nat)"/>
    <property type="match status" value="1"/>
</dbReference>
<comment type="caution">
    <text evidence="4">The sequence shown here is derived from an EMBL/GenBank/DDBJ whole genome shotgun (WGS) entry which is preliminary data.</text>
</comment>
<dbReference type="CDD" id="cd04301">
    <property type="entry name" value="NAT_SF"/>
    <property type="match status" value="1"/>
</dbReference>
<dbReference type="GO" id="GO:0004596">
    <property type="term" value="F:protein-N-terminal amino-acid acetyltransferase activity"/>
    <property type="evidence" value="ECO:0007669"/>
    <property type="project" value="InterPro"/>
</dbReference>
<dbReference type="NCBIfam" id="TIGR01575">
    <property type="entry name" value="rimI"/>
    <property type="match status" value="1"/>
</dbReference>
<dbReference type="AlphaFoldDB" id="A0A9R1CSK8"/>
<dbReference type="PROSITE" id="PS51186">
    <property type="entry name" value="GNAT"/>
    <property type="match status" value="1"/>
</dbReference>
<evidence type="ECO:0000313" key="5">
    <source>
        <dbReference type="Proteomes" id="UP001139494"/>
    </source>
</evidence>
<keyword evidence="5" id="KW-1185">Reference proteome</keyword>
<dbReference type="InterPro" id="IPR016181">
    <property type="entry name" value="Acyl_CoA_acyltransferase"/>
</dbReference>
<evidence type="ECO:0000259" key="3">
    <source>
        <dbReference type="PROSITE" id="PS51186"/>
    </source>
</evidence>
<proteinExistence type="predicted"/>
<dbReference type="GO" id="GO:0031415">
    <property type="term" value="C:NatA complex"/>
    <property type="evidence" value="ECO:0007669"/>
    <property type="project" value="InterPro"/>
</dbReference>
<evidence type="ECO:0000256" key="1">
    <source>
        <dbReference type="ARBA" id="ARBA00022679"/>
    </source>
</evidence>
<feature type="domain" description="N-acetyltransferase" evidence="3">
    <location>
        <begin position="10"/>
        <end position="153"/>
    </location>
</feature>
<evidence type="ECO:0000313" key="4">
    <source>
        <dbReference type="EMBL" id="MCQ4333048.1"/>
    </source>
</evidence>
<dbReference type="Proteomes" id="UP001139494">
    <property type="component" value="Unassembled WGS sequence"/>
</dbReference>
<dbReference type="PANTHER" id="PTHR23091:SF4">
    <property type="entry name" value="N-TERMINAL AMINO-ACID N(ALPHA)-ACETYLTRANSFERASE NATA"/>
    <property type="match status" value="1"/>
</dbReference>
<organism evidence="4 5">
    <name type="scientific">Natronomonas aquatica</name>
    <dbReference type="NCBI Taxonomy" id="2841590"/>
    <lineage>
        <taxon>Archaea</taxon>
        <taxon>Methanobacteriati</taxon>
        <taxon>Methanobacteriota</taxon>
        <taxon>Stenosarchaea group</taxon>
        <taxon>Halobacteria</taxon>
        <taxon>Halobacteriales</taxon>
        <taxon>Natronomonadaceae</taxon>
        <taxon>Natronomonas</taxon>
    </lineage>
</organism>
<sequence length="153" mass="17040">MTAAEPRTDLEIRAVTRADLLEVFRIERRSFDQPWPYAAFERFLGSTGFLVAEDDAVVGYVVADTVDRDGARIGHIKDLAVAPSRRREGIGRQLLSEAIVALATVGVARARLEVRASNRAAQSLYEAFGFESHHVRPGYYDDGEDAYVMVRKP</sequence>
<dbReference type="InterPro" id="IPR045047">
    <property type="entry name" value="Ard1-like"/>
</dbReference>
<reference evidence="4" key="1">
    <citation type="journal article" date="2023" name="Front. Microbiol.">
        <title>Genomic-based phylogenetic and metabolic analyses of the genus Natronomonas, and description of Natronomonas aquatica sp. nov.</title>
        <authorList>
            <person name="Garcia-Roldan A."/>
            <person name="Duran-Viseras A."/>
            <person name="de la Haba R.R."/>
            <person name="Corral P."/>
            <person name="Sanchez-Porro C."/>
            <person name="Ventosa A."/>
        </authorList>
    </citation>
    <scope>NUCLEOTIDE SEQUENCE</scope>
    <source>
        <strain evidence="4">F2-12</strain>
    </source>
</reference>
<accession>A0A9R1CSK8</accession>
<dbReference type="Pfam" id="PF00583">
    <property type="entry name" value="Acetyltransf_1"/>
    <property type="match status" value="1"/>
</dbReference>
<keyword evidence="4" id="KW-0689">Ribosomal protein</keyword>
<dbReference type="PANTHER" id="PTHR23091">
    <property type="entry name" value="N-TERMINAL ACETYLTRANSFERASE"/>
    <property type="match status" value="1"/>
</dbReference>
<keyword evidence="2" id="KW-0012">Acyltransferase</keyword>
<keyword evidence="4" id="KW-0687">Ribonucleoprotein</keyword>
<name>A0A9R1CSK8_9EURY</name>
<keyword evidence="1" id="KW-0808">Transferase</keyword>